<dbReference type="GO" id="GO:0003724">
    <property type="term" value="F:RNA helicase activity"/>
    <property type="evidence" value="ECO:0007669"/>
    <property type="project" value="UniProtKB-EC"/>
</dbReference>
<keyword evidence="2" id="KW-0547">Nucleotide-binding</keyword>
<feature type="domain" description="Helicase ATP-binding" evidence="8">
    <location>
        <begin position="70"/>
        <end position="240"/>
    </location>
</feature>
<dbReference type="InterPro" id="IPR014001">
    <property type="entry name" value="Helicase_ATP-bd"/>
</dbReference>
<dbReference type="PROSITE" id="PS51192">
    <property type="entry name" value="HELICASE_ATP_BIND_1"/>
    <property type="match status" value="1"/>
</dbReference>
<feature type="domain" description="DEAD-box RNA helicase Q" evidence="10">
    <location>
        <begin position="39"/>
        <end position="67"/>
    </location>
</feature>
<feature type="compositionally biased region" description="Basic residues" evidence="7">
    <location>
        <begin position="1012"/>
        <end position="1023"/>
    </location>
</feature>
<dbReference type="InterPro" id="IPR050079">
    <property type="entry name" value="DEAD_box_RNA_helicase"/>
</dbReference>
<dbReference type="GO" id="GO:0003676">
    <property type="term" value="F:nucleic acid binding"/>
    <property type="evidence" value="ECO:0007669"/>
    <property type="project" value="InterPro"/>
</dbReference>
<protein>
    <recommendedName>
        <fullName evidence="1">RNA helicase</fullName>
        <ecNumber evidence="1">3.6.4.13</ecNumber>
    </recommendedName>
</protein>
<dbReference type="EC" id="3.6.4.13" evidence="1"/>
<dbReference type="RefSeq" id="XP_048263335.1">
    <property type="nucleotide sequence ID" value="XM_048407378.1"/>
</dbReference>
<dbReference type="Pfam" id="PF00270">
    <property type="entry name" value="DEAD"/>
    <property type="match status" value="1"/>
</dbReference>
<feature type="compositionally biased region" description="Polar residues" evidence="7">
    <location>
        <begin position="1036"/>
        <end position="1062"/>
    </location>
</feature>
<evidence type="ECO:0000256" key="7">
    <source>
        <dbReference type="SAM" id="MobiDB-lite"/>
    </source>
</evidence>
<gene>
    <name evidence="12" type="primary">LOC100643408</name>
</gene>
<dbReference type="GO" id="GO:0010468">
    <property type="term" value="P:regulation of gene expression"/>
    <property type="evidence" value="ECO:0007669"/>
    <property type="project" value="UniProtKB-ARBA"/>
</dbReference>
<evidence type="ECO:0000256" key="1">
    <source>
        <dbReference type="ARBA" id="ARBA00012552"/>
    </source>
</evidence>
<dbReference type="PROSITE" id="PS51194">
    <property type="entry name" value="HELICASE_CTER"/>
    <property type="match status" value="1"/>
</dbReference>
<evidence type="ECO:0000259" key="9">
    <source>
        <dbReference type="PROSITE" id="PS51194"/>
    </source>
</evidence>
<feature type="region of interest" description="Disordered" evidence="7">
    <location>
        <begin position="1009"/>
        <end position="1062"/>
    </location>
</feature>
<dbReference type="Gene3D" id="3.40.50.300">
    <property type="entry name" value="P-loop containing nucleotide triphosphate hydrolases"/>
    <property type="match status" value="2"/>
</dbReference>
<dbReference type="OrthoDB" id="434041at2759"/>
<dbReference type="InterPro" id="IPR014014">
    <property type="entry name" value="RNA_helicase_DEAD_Q_motif"/>
</dbReference>
<keyword evidence="4" id="KW-0347">Helicase</keyword>
<organism evidence="11 12">
    <name type="scientific">Bombus terrestris</name>
    <name type="common">Buff-tailed bumblebee</name>
    <name type="synonym">Apis terrestris</name>
    <dbReference type="NCBI Taxonomy" id="30195"/>
    <lineage>
        <taxon>Eukaryota</taxon>
        <taxon>Metazoa</taxon>
        <taxon>Ecdysozoa</taxon>
        <taxon>Arthropoda</taxon>
        <taxon>Hexapoda</taxon>
        <taxon>Insecta</taxon>
        <taxon>Pterygota</taxon>
        <taxon>Neoptera</taxon>
        <taxon>Endopterygota</taxon>
        <taxon>Hymenoptera</taxon>
        <taxon>Apocrita</taxon>
        <taxon>Aculeata</taxon>
        <taxon>Apoidea</taxon>
        <taxon>Anthophila</taxon>
        <taxon>Apidae</taxon>
        <taxon>Bombus</taxon>
        <taxon>Bombus</taxon>
    </lineage>
</organism>
<dbReference type="CDD" id="cd17943">
    <property type="entry name" value="DEADc_DDX20"/>
    <property type="match status" value="1"/>
</dbReference>
<dbReference type="PANTHER" id="PTHR47959">
    <property type="entry name" value="ATP-DEPENDENT RNA HELICASE RHLE-RELATED"/>
    <property type="match status" value="1"/>
</dbReference>
<keyword evidence="5" id="KW-0067">ATP-binding</keyword>
<dbReference type="InterPro" id="IPR011545">
    <property type="entry name" value="DEAD/DEAH_box_helicase_dom"/>
</dbReference>
<dbReference type="GO" id="GO:0005524">
    <property type="term" value="F:ATP binding"/>
    <property type="evidence" value="ECO:0007669"/>
    <property type="project" value="UniProtKB-KW"/>
</dbReference>
<reference evidence="12" key="1">
    <citation type="submission" date="2025-08" db="UniProtKB">
        <authorList>
            <consortium name="RefSeq"/>
        </authorList>
    </citation>
    <scope>IDENTIFICATION</scope>
</reference>
<dbReference type="PANTHER" id="PTHR47959:SF1">
    <property type="entry name" value="ATP-DEPENDENT RNA HELICASE DBPA"/>
    <property type="match status" value="1"/>
</dbReference>
<dbReference type="InterPro" id="IPR001650">
    <property type="entry name" value="Helicase_C-like"/>
</dbReference>
<dbReference type="InterPro" id="IPR027417">
    <property type="entry name" value="P-loop_NTPase"/>
</dbReference>
<evidence type="ECO:0000256" key="4">
    <source>
        <dbReference type="ARBA" id="ARBA00022806"/>
    </source>
</evidence>
<evidence type="ECO:0000256" key="6">
    <source>
        <dbReference type="PROSITE-ProRule" id="PRU00552"/>
    </source>
</evidence>
<name>A0A9C6SJJ8_BOMTE</name>
<dbReference type="GeneID" id="100643408"/>
<evidence type="ECO:0000313" key="11">
    <source>
        <dbReference type="Proteomes" id="UP000835206"/>
    </source>
</evidence>
<dbReference type="CDD" id="cd18787">
    <property type="entry name" value="SF2_C_DEAD"/>
    <property type="match status" value="1"/>
</dbReference>
<dbReference type="GO" id="GO:0016787">
    <property type="term" value="F:hydrolase activity"/>
    <property type="evidence" value="ECO:0007669"/>
    <property type="project" value="UniProtKB-KW"/>
</dbReference>
<dbReference type="PROSITE" id="PS51195">
    <property type="entry name" value="Q_MOTIF"/>
    <property type="match status" value="1"/>
</dbReference>
<proteinExistence type="predicted"/>
<keyword evidence="11" id="KW-1185">Reference proteome</keyword>
<keyword evidence="3" id="KW-0378">Hydrolase</keyword>
<dbReference type="AlphaFoldDB" id="A0A9C6SJJ8"/>
<dbReference type="SUPFAM" id="SSF52540">
    <property type="entry name" value="P-loop containing nucleoside triphosphate hydrolases"/>
    <property type="match status" value="1"/>
</dbReference>
<evidence type="ECO:0000256" key="3">
    <source>
        <dbReference type="ARBA" id="ARBA00022801"/>
    </source>
</evidence>
<dbReference type="Pfam" id="PF00271">
    <property type="entry name" value="Helicase_C"/>
    <property type="match status" value="1"/>
</dbReference>
<feature type="domain" description="Helicase C-terminal" evidence="9">
    <location>
        <begin position="275"/>
        <end position="420"/>
    </location>
</feature>
<dbReference type="SMART" id="SM00490">
    <property type="entry name" value="HELICc"/>
    <property type="match status" value="1"/>
</dbReference>
<evidence type="ECO:0000259" key="8">
    <source>
        <dbReference type="PROSITE" id="PS51192"/>
    </source>
</evidence>
<feature type="short sequence motif" description="Q motif" evidence="6">
    <location>
        <begin position="39"/>
        <end position="67"/>
    </location>
</feature>
<dbReference type="GO" id="GO:0005829">
    <property type="term" value="C:cytosol"/>
    <property type="evidence" value="ECO:0007669"/>
    <property type="project" value="TreeGrafter"/>
</dbReference>
<evidence type="ECO:0000313" key="12">
    <source>
        <dbReference type="RefSeq" id="XP_048263335.1"/>
    </source>
</evidence>
<dbReference type="Proteomes" id="UP000835206">
    <property type="component" value="Chromosome 7"/>
</dbReference>
<evidence type="ECO:0000256" key="2">
    <source>
        <dbReference type="ARBA" id="ARBA00022741"/>
    </source>
</evidence>
<dbReference type="InterPro" id="IPR000629">
    <property type="entry name" value="RNA-helicase_DEAD-box_CS"/>
</dbReference>
<dbReference type="PROSITE" id="PS00039">
    <property type="entry name" value="DEAD_ATP_HELICASE"/>
    <property type="match status" value="1"/>
</dbReference>
<sequence length="1242" mass="142835">MPLVIHKILTEKIEKMSHIIAHDIDKKPRTKDIKVQEDITFYQMGFSQKILDGLSLCGFQRPSPIQLKAIPLGRCGFDLIVRAKSGTGKTLVFCIISLEMIDIDISSVQVLVLAPTREIAVQIAQVFSSVACEIEGLKVEVFIGGTAIESDKKKLNNCHIAVGAPGRIRHLIDKEFLKVENVRLFILDEADKLMETSFQKDINYIFSKLPLRKQVIASSATYPGDLEIFLQAYMCSPVLASPDNNEPILVGLTQFITVVPSHPNVMKQVQIKVDELIKIFNKIPFKQSLVFSNYQSRAQSVCNKISAMGFKATFFAGNQDMNKRLEAINKLKTFKCKIMVTTDLTARGIDADNVNLVVNLDLPIDAPTYLHRIGRAGRYGSYGLSITIVAENELETLQKLLMSIGGPNFYVLKLPFDYPDDIWNTSNTKFEKLYAKSEKDENQFDIKPITTAINDLSMNTANIEVQNNIKSKVNETTDNINKEVTENVEEVKNNIMDFSCLRNMPNLQNKIKVNSLFVPCINLIDESQCIKKKKKETTIMSYSVSKPKIIHSFTLDAAINNNSSSWQKYNENVVFEVDLSDLQEDDLSNSNIDMIIEFTKYNFQSKNAEKSSFHHNYVNIDVHSEDTISRSTVHNEMQKQDLEQKIQKKSDVTADTLITISNNIQNKTDVSILEELNSHLTEYMKSSNTFCDELCSNNEEILLKQAFIWKNKLDFEIKLLNNVMEVMKESIQKFIYQKHVEMLKIFYRVQKKALLCVYPEIRNDDEVNDTYLYFRTSVDENVLELYKEIENFKSSHRKCGENFNAYFPYPVELDSYMPNLMISNTDREDYLNALRYLYSNPYPREHLLQIASFVTFIDEPKKYDLIQKLKSLNNSSVNELLTVIQSELSKKESNKNESKEQEDKLLEHFDSTNRGENVINSKVDILHKTLDNIGNMTSQEENVSLSDNKCDKMSNNYSFDNSISTDLGLDDLFKIQKVARHENCNLTSSTSSIFSSESDTVKEHRLNGKVNTKNKFRRRKKIQKQGDNTAKEQFIIRSSDSTDTYEKQYTSQTQSDLSSRSMTDRLNSSFVETNLSRKNSQNIQDIFNCQESYVDNEPQSSVSIPRISEHRKNNSCNFSPTPLTKNVSQRHLDNEVTTEKTNICNLHQQKSKNPVNSQYYAPFYNYMPNVPYNQVEDYMYMPGHLSRNIFSENIYHFPHSSSDNLNEVEIDQFLSSLREETNRLHLELYKSEMLRNAMKNYN</sequence>
<accession>A0A9C6SJJ8</accession>
<dbReference type="SMART" id="SM00487">
    <property type="entry name" value="DEXDc"/>
    <property type="match status" value="1"/>
</dbReference>
<evidence type="ECO:0000256" key="5">
    <source>
        <dbReference type="ARBA" id="ARBA00022840"/>
    </source>
</evidence>
<evidence type="ECO:0000259" key="10">
    <source>
        <dbReference type="PROSITE" id="PS51195"/>
    </source>
</evidence>